<evidence type="ECO:0000313" key="5">
    <source>
        <dbReference type="EMBL" id="VDO74536.1"/>
    </source>
</evidence>
<dbReference type="GO" id="GO:0003724">
    <property type="term" value="F:RNA helicase activity"/>
    <property type="evidence" value="ECO:0007669"/>
    <property type="project" value="TreeGrafter"/>
</dbReference>
<organism evidence="5 6">
    <name type="scientific">Schistosoma margrebowiei</name>
    <dbReference type="NCBI Taxonomy" id="48269"/>
    <lineage>
        <taxon>Eukaryota</taxon>
        <taxon>Metazoa</taxon>
        <taxon>Spiralia</taxon>
        <taxon>Lophotrochozoa</taxon>
        <taxon>Platyhelminthes</taxon>
        <taxon>Trematoda</taxon>
        <taxon>Digenea</taxon>
        <taxon>Strigeidida</taxon>
        <taxon>Schistosomatoidea</taxon>
        <taxon>Schistosomatidae</taxon>
        <taxon>Schistosoma</taxon>
    </lineage>
</organism>
<dbReference type="Gene3D" id="3.40.50.300">
    <property type="entry name" value="P-loop containing nucleotide triphosphate hydrolases"/>
    <property type="match status" value="1"/>
</dbReference>
<dbReference type="SUPFAM" id="SSF54928">
    <property type="entry name" value="RNA-binding domain, RBD"/>
    <property type="match status" value="1"/>
</dbReference>
<reference evidence="5 6" key="1">
    <citation type="submission" date="2018-11" db="EMBL/GenBank/DDBJ databases">
        <authorList>
            <consortium name="Pathogen Informatics"/>
        </authorList>
    </citation>
    <scope>NUCLEOTIDE SEQUENCE [LARGE SCALE GENOMIC DNA]</scope>
    <source>
        <strain evidence="5 6">Zambia</strain>
    </source>
</reference>
<dbReference type="InterPro" id="IPR027417">
    <property type="entry name" value="P-loop_NTPase"/>
</dbReference>
<dbReference type="PANTHER" id="PTHR47959:SF1">
    <property type="entry name" value="ATP-DEPENDENT RNA HELICASE DBPA"/>
    <property type="match status" value="1"/>
</dbReference>
<proteinExistence type="predicted"/>
<dbReference type="InterPro" id="IPR050079">
    <property type="entry name" value="DEAD_box_RNA_helicase"/>
</dbReference>
<dbReference type="PROSITE" id="PS51194">
    <property type="entry name" value="HELICASE_CTER"/>
    <property type="match status" value="1"/>
</dbReference>
<dbReference type="GO" id="GO:0005829">
    <property type="term" value="C:cytosol"/>
    <property type="evidence" value="ECO:0007669"/>
    <property type="project" value="TreeGrafter"/>
</dbReference>
<name>A0A183LTE0_9TREM</name>
<dbReference type="GO" id="GO:0005524">
    <property type="term" value="F:ATP binding"/>
    <property type="evidence" value="ECO:0007669"/>
    <property type="project" value="UniProtKB-KW"/>
</dbReference>
<keyword evidence="2" id="KW-0378">Hydrolase</keyword>
<dbReference type="SMART" id="SM00490">
    <property type="entry name" value="HELICc"/>
    <property type="match status" value="1"/>
</dbReference>
<gene>
    <name evidence="5" type="ORF">SMRZ_LOCUS7065</name>
</gene>
<keyword evidence="1" id="KW-0547">Nucleotide-binding</keyword>
<dbReference type="PROSITE" id="PS51192">
    <property type="entry name" value="HELICASE_ATP_BIND_1"/>
    <property type="match status" value="1"/>
</dbReference>
<evidence type="ECO:0000256" key="4">
    <source>
        <dbReference type="ARBA" id="ARBA00022840"/>
    </source>
</evidence>
<evidence type="ECO:0000313" key="6">
    <source>
        <dbReference type="Proteomes" id="UP000277204"/>
    </source>
</evidence>
<keyword evidence="3" id="KW-0347">Helicase</keyword>
<dbReference type="GO" id="GO:0003676">
    <property type="term" value="F:nucleic acid binding"/>
    <property type="evidence" value="ECO:0007669"/>
    <property type="project" value="InterPro"/>
</dbReference>
<dbReference type="Gene3D" id="3.30.70.2280">
    <property type="match status" value="1"/>
</dbReference>
<protein>
    <submittedName>
        <fullName evidence="5">Uncharacterized protein</fullName>
    </submittedName>
</protein>
<dbReference type="STRING" id="48269.A0A183LTE0"/>
<dbReference type="Proteomes" id="UP000277204">
    <property type="component" value="Unassembled WGS sequence"/>
</dbReference>
<dbReference type="InterPro" id="IPR011545">
    <property type="entry name" value="DEAD/DEAH_box_helicase_dom"/>
</dbReference>
<dbReference type="InterPro" id="IPR001650">
    <property type="entry name" value="Helicase_C-like"/>
</dbReference>
<evidence type="ECO:0000256" key="1">
    <source>
        <dbReference type="ARBA" id="ARBA00022741"/>
    </source>
</evidence>
<sequence length="479" mass="53405">MTQPDTTIFTKLFEGPRRQIRENVVVRELSKRMLIFRSQFNDVSSCNLETRSLNREDFLKSHMVVLKVSPGDFSNFNIADVIIKKLHARNISELFPVQFKTYDTISSGKDAVVLAKIGDALRQGTHIVVGAPGRVIDLIEKGVLKLSSVRHVVLDEVDRMLDMGFSKDHLALLCPYESRAATLSDVIKVYCKSRESRCIVFCERKNDADELSASDAMSADCHVLHGGVPQEKRELVLQKFRDGKYRTLLTTNVAARGLDVPNVDLVIQCHPPRDIEDYIHRSGRTGRADRSGTSICFYTYKERGMLSRIENMAGITFRRISAPTINDITAAWGEEISKTLSNVSKSTWSTFVPLALSIANQLAQNSKTGKVKKDSCDDLGVDDDKTCGRKPKSKDILRALCCALACLSGKEGAVESRSALTAQIGKTAYKLELNFIARSKGLAFATLRNHLPENIVNSIQSLSFIRGKMVSHFLKTNIW</sequence>
<dbReference type="CDD" id="cd18787">
    <property type="entry name" value="SF2_C_DEAD"/>
    <property type="match status" value="1"/>
</dbReference>
<evidence type="ECO:0000256" key="3">
    <source>
        <dbReference type="ARBA" id="ARBA00022806"/>
    </source>
</evidence>
<dbReference type="InterPro" id="IPR014001">
    <property type="entry name" value="Helicase_ATP-bd"/>
</dbReference>
<dbReference type="EMBL" id="UZAI01002774">
    <property type="protein sequence ID" value="VDO74536.1"/>
    <property type="molecule type" value="Genomic_DNA"/>
</dbReference>
<dbReference type="AlphaFoldDB" id="A0A183LTE0"/>
<dbReference type="PANTHER" id="PTHR47959">
    <property type="entry name" value="ATP-DEPENDENT RNA HELICASE RHLE-RELATED"/>
    <property type="match status" value="1"/>
</dbReference>
<keyword evidence="4" id="KW-0067">ATP-binding</keyword>
<accession>A0A183LTE0</accession>
<dbReference type="GO" id="GO:0016787">
    <property type="term" value="F:hydrolase activity"/>
    <property type="evidence" value="ECO:0007669"/>
    <property type="project" value="UniProtKB-KW"/>
</dbReference>
<evidence type="ECO:0000256" key="2">
    <source>
        <dbReference type="ARBA" id="ARBA00022801"/>
    </source>
</evidence>
<dbReference type="SUPFAM" id="SSF52540">
    <property type="entry name" value="P-loop containing nucleoside triphosphate hydrolases"/>
    <property type="match status" value="1"/>
</dbReference>
<keyword evidence="6" id="KW-1185">Reference proteome</keyword>
<dbReference type="Pfam" id="PF00271">
    <property type="entry name" value="Helicase_C"/>
    <property type="match status" value="1"/>
</dbReference>
<dbReference type="Pfam" id="PF00270">
    <property type="entry name" value="DEAD"/>
    <property type="match status" value="1"/>
</dbReference>
<dbReference type="InterPro" id="IPR035979">
    <property type="entry name" value="RBD_domain_sf"/>
</dbReference>